<evidence type="ECO:0000313" key="3">
    <source>
        <dbReference type="Proteomes" id="UP000216752"/>
    </source>
</evidence>
<evidence type="ECO:0000313" key="2">
    <source>
        <dbReference type="EMBL" id="XFO67921.1"/>
    </source>
</evidence>
<dbReference type="EMBL" id="CP155573">
    <property type="protein sequence ID" value="XFO67921.1"/>
    <property type="molecule type" value="Genomic_DNA"/>
</dbReference>
<accession>A0ABZ3IQU1</accession>
<name>A0ABZ3IQU1_9FIRM</name>
<keyword evidence="1" id="KW-0812">Transmembrane</keyword>
<keyword evidence="3" id="KW-1185">Reference proteome</keyword>
<gene>
    <name evidence="2" type="ORF">SPSIL_041400</name>
</gene>
<evidence type="ECO:0008006" key="4">
    <source>
        <dbReference type="Google" id="ProtNLM"/>
    </source>
</evidence>
<keyword evidence="1" id="KW-0472">Membrane</keyword>
<keyword evidence="1" id="KW-1133">Transmembrane helix</keyword>
<reference evidence="2" key="1">
    <citation type="submission" date="2024-05" db="EMBL/GenBank/DDBJ databases">
        <title>Isolation and characterization of Sporomusa carbonis sp. nov., a carboxydotrophic hydrogenogen in the genus of Sporomusa isolated from a charcoal burning pile.</title>
        <authorList>
            <person name="Boeer T."/>
            <person name="Rosenbaum F."/>
            <person name="Eysell L."/>
            <person name="Mueller V."/>
            <person name="Daniel R."/>
            <person name="Poehlein A."/>
        </authorList>
    </citation>
    <scope>NUCLEOTIDE SEQUENCE [LARGE SCALE GENOMIC DNA]</scope>
    <source>
        <strain evidence="2">DSM 10669</strain>
    </source>
</reference>
<dbReference type="RefSeq" id="WP_094603740.1">
    <property type="nucleotide sequence ID" value="NZ_CP155573.1"/>
</dbReference>
<dbReference type="Proteomes" id="UP000216752">
    <property type="component" value="Chromosome"/>
</dbReference>
<sequence>MIFSGIGFITFLIGILALKRETRLFKNVVITKATVIKYNEYESVDRLTMYTMVAEYKLIDGKIIQAPERSGCNRPKYSIGTEIQIEYSQEKPELFIVKNDYSRKAVMIGMIIVGLAMFIFGLLYELG</sequence>
<feature type="transmembrane region" description="Helical" evidence="1">
    <location>
        <begin position="105"/>
        <end position="124"/>
    </location>
</feature>
<organism evidence="2 3">
    <name type="scientific">Sporomusa silvacetica DSM 10669</name>
    <dbReference type="NCBI Taxonomy" id="1123289"/>
    <lineage>
        <taxon>Bacteria</taxon>
        <taxon>Bacillati</taxon>
        <taxon>Bacillota</taxon>
        <taxon>Negativicutes</taxon>
        <taxon>Selenomonadales</taxon>
        <taxon>Sporomusaceae</taxon>
        <taxon>Sporomusa</taxon>
    </lineage>
</organism>
<protein>
    <recommendedName>
        <fullName evidence="4">DUF3592 domain-containing protein</fullName>
    </recommendedName>
</protein>
<proteinExistence type="predicted"/>
<evidence type="ECO:0000256" key="1">
    <source>
        <dbReference type="SAM" id="Phobius"/>
    </source>
</evidence>